<dbReference type="InterPro" id="IPR011042">
    <property type="entry name" value="6-blade_b-propeller_TolB-like"/>
</dbReference>
<protein>
    <recommendedName>
        <fullName evidence="6">Cytochrome c domain-containing protein</fullName>
    </recommendedName>
</protein>
<feature type="chain" id="PRO_5022197055" description="Cytochrome c domain-containing protein" evidence="5">
    <location>
        <begin position="27"/>
        <end position="973"/>
    </location>
</feature>
<evidence type="ECO:0000256" key="3">
    <source>
        <dbReference type="ARBA" id="ARBA00023004"/>
    </source>
</evidence>
<dbReference type="SUPFAM" id="SSF50952">
    <property type="entry name" value="Soluble quinoprotein glucose dehydrogenase"/>
    <property type="match status" value="1"/>
</dbReference>
<sequence length="973" mass="108606" precursor="true">MRLILLCSLLIASCGLVNLSPSVTLAAEPPHWIWSSVDQPDKPVFTRRLHLTSPFQTAQLQFAADFCQATVEINGQAVLSVAPYCQTQSLDVTRWLQRGENELVIRALPVEGPSAVALSLAVQQQNETTYLITDKEWQATDLGAVLPELWGTGRRSIALSPFENYEQWQQAKTDSPHKAAPKFWTVPGFEIQELRAARPDEGSWISCVFDSQGKLLISREDQGLLRMTLAADRQSIANVEPIPSTLKEIRGLVRVGDDLVANANNSKGMYRFQIAADETVQAETELRQFPGNVGHGRNDLVVATLDGKQVIYSIQGDSVDVPRENIRDYTSPLTESKRKEQKREGFLLRTAPPGKNWELLSAGLRNPYGIDLDQKGEPFTFDADNEFDMGMPWYRPTRILHLLTGGDHGYRESTGKFPPRFHDQPDHTPPVIDIGRSSPTSVMFGYQLKFPQPYRQALFALDWTYGRVIVVHLAPRGATWRAATELFLQGRPLNVTDVTAGSDGDMYLITGGRKTQSALYRVRFVGKQANAAIELGAHEEEARKFSHEQRQKFASLLHPDKASPAGAPRDVVAPPEMASADPLVRQAARLAYETHYFDPNGKPIRTPETLPDLLAAARTRRPDDVPRILERVKLWKWQESDLSSQFIWVRIVQLCHETSPDAVESRKVDLLSPLLVLCRELEASTTKEVAPEGTSDELRRRVALLMGELGSKSLPAFAARTLLNSSVQEDQLAGLLALRNAREGWTPETRRSELVALNNVSRMVGGAGLPPFEKWLRPQILATLSEEENKAFADLLEPQPVTVEPLPPPRKHLQKWTLPELVSVYEDDASLGDAKLGAVIFRDALCVRCHRVGLRGAAVGPELTQVSRRFSRRDMLESILSPNLSVAENYRMETILTEDGKVHSGRVVAEGDYRSEKLVLNTDPLRPELIIEIDKKQITDHRATQTSPMPSGLLDSFTRDEIRHLLAYLLAGQ</sequence>
<dbReference type="InterPro" id="IPR036909">
    <property type="entry name" value="Cyt_c-like_dom_sf"/>
</dbReference>
<dbReference type="KEGG" id="aagg:ETAA8_67310"/>
<dbReference type="NCBIfam" id="TIGR02603">
    <property type="entry name" value="CxxCH_TIGR02603"/>
    <property type="match status" value="1"/>
</dbReference>
<dbReference type="GO" id="GO:0020037">
    <property type="term" value="F:heme binding"/>
    <property type="evidence" value="ECO:0007669"/>
    <property type="project" value="InterPro"/>
</dbReference>
<proteinExistence type="predicted"/>
<reference evidence="7 8" key="1">
    <citation type="submission" date="2019-02" db="EMBL/GenBank/DDBJ databases">
        <title>Deep-cultivation of Planctomycetes and their phenomic and genomic characterization uncovers novel biology.</title>
        <authorList>
            <person name="Wiegand S."/>
            <person name="Jogler M."/>
            <person name="Boedeker C."/>
            <person name="Pinto D."/>
            <person name="Vollmers J."/>
            <person name="Rivas-Marin E."/>
            <person name="Kohn T."/>
            <person name="Peeters S.H."/>
            <person name="Heuer A."/>
            <person name="Rast P."/>
            <person name="Oberbeckmann S."/>
            <person name="Bunk B."/>
            <person name="Jeske O."/>
            <person name="Meyerdierks A."/>
            <person name="Storesund J.E."/>
            <person name="Kallscheuer N."/>
            <person name="Luecker S."/>
            <person name="Lage O.M."/>
            <person name="Pohl T."/>
            <person name="Merkel B.J."/>
            <person name="Hornburger P."/>
            <person name="Mueller R.-W."/>
            <person name="Bruemmer F."/>
            <person name="Labrenz M."/>
            <person name="Spormann A.M."/>
            <person name="Op den Camp H."/>
            <person name="Overmann J."/>
            <person name="Amann R."/>
            <person name="Jetten M.S.M."/>
            <person name="Mascher T."/>
            <person name="Medema M.H."/>
            <person name="Devos D.P."/>
            <person name="Kaster A.-K."/>
            <person name="Ovreas L."/>
            <person name="Rohde M."/>
            <person name="Galperin M.Y."/>
            <person name="Jogler C."/>
        </authorList>
    </citation>
    <scope>NUCLEOTIDE SEQUENCE [LARGE SCALE GENOMIC DNA]</scope>
    <source>
        <strain evidence="7 8">ETA_A8</strain>
    </source>
</reference>
<keyword evidence="5" id="KW-0732">Signal</keyword>
<dbReference type="AlphaFoldDB" id="A0A517YMY2"/>
<feature type="domain" description="Cytochrome c" evidence="6">
    <location>
        <begin position="832"/>
        <end position="973"/>
    </location>
</feature>
<dbReference type="OrthoDB" id="9770043at2"/>
<dbReference type="Gene3D" id="2.120.10.30">
    <property type="entry name" value="TolB, C-terminal domain"/>
    <property type="match status" value="1"/>
</dbReference>
<keyword evidence="8" id="KW-1185">Reference proteome</keyword>
<dbReference type="PANTHER" id="PTHR33546:SF1">
    <property type="entry name" value="LARGE, MULTIFUNCTIONAL SECRETED PROTEIN"/>
    <property type="match status" value="1"/>
</dbReference>
<evidence type="ECO:0000256" key="1">
    <source>
        <dbReference type="ARBA" id="ARBA00022617"/>
    </source>
</evidence>
<dbReference type="InterPro" id="IPR013427">
    <property type="entry name" value="Haem-bd_dom_put"/>
</dbReference>
<dbReference type="GO" id="GO:0009055">
    <property type="term" value="F:electron transfer activity"/>
    <property type="evidence" value="ECO:0007669"/>
    <property type="project" value="InterPro"/>
</dbReference>
<feature type="signal peptide" evidence="5">
    <location>
        <begin position="1"/>
        <end position="26"/>
    </location>
</feature>
<accession>A0A517YMY2</accession>
<dbReference type="PROSITE" id="PS51007">
    <property type="entry name" value="CYTC"/>
    <property type="match status" value="1"/>
</dbReference>
<dbReference type="Gene3D" id="2.60.120.260">
    <property type="entry name" value="Galactose-binding domain-like"/>
    <property type="match status" value="1"/>
</dbReference>
<dbReference type="InterPro" id="IPR008979">
    <property type="entry name" value="Galactose-bd-like_sf"/>
</dbReference>
<evidence type="ECO:0000313" key="8">
    <source>
        <dbReference type="Proteomes" id="UP000315017"/>
    </source>
</evidence>
<keyword evidence="1 4" id="KW-0349">Heme</keyword>
<dbReference type="InterPro" id="IPR009056">
    <property type="entry name" value="Cyt_c-like_dom"/>
</dbReference>
<evidence type="ECO:0000256" key="5">
    <source>
        <dbReference type="SAM" id="SignalP"/>
    </source>
</evidence>
<evidence type="ECO:0000313" key="7">
    <source>
        <dbReference type="EMBL" id="QDU31572.1"/>
    </source>
</evidence>
<dbReference type="Proteomes" id="UP000315017">
    <property type="component" value="Chromosome"/>
</dbReference>
<dbReference type="GO" id="GO:0046872">
    <property type="term" value="F:metal ion binding"/>
    <property type="evidence" value="ECO:0007669"/>
    <property type="project" value="UniProtKB-KW"/>
</dbReference>
<gene>
    <name evidence="7" type="ORF">ETAA8_67310</name>
</gene>
<dbReference type="EMBL" id="CP036274">
    <property type="protein sequence ID" value="QDU31572.1"/>
    <property type="molecule type" value="Genomic_DNA"/>
</dbReference>
<keyword evidence="2 4" id="KW-0479">Metal-binding</keyword>
<evidence type="ECO:0000256" key="4">
    <source>
        <dbReference type="PROSITE-ProRule" id="PRU00433"/>
    </source>
</evidence>
<dbReference type="PANTHER" id="PTHR33546">
    <property type="entry name" value="LARGE, MULTIFUNCTIONAL SECRETED PROTEIN-RELATED"/>
    <property type="match status" value="1"/>
</dbReference>
<organism evidence="7 8">
    <name type="scientific">Anatilimnocola aggregata</name>
    <dbReference type="NCBI Taxonomy" id="2528021"/>
    <lineage>
        <taxon>Bacteria</taxon>
        <taxon>Pseudomonadati</taxon>
        <taxon>Planctomycetota</taxon>
        <taxon>Planctomycetia</taxon>
        <taxon>Pirellulales</taxon>
        <taxon>Pirellulaceae</taxon>
        <taxon>Anatilimnocola</taxon>
    </lineage>
</organism>
<dbReference type="RefSeq" id="WP_145098929.1">
    <property type="nucleotide sequence ID" value="NZ_CP036274.1"/>
</dbReference>
<name>A0A517YMY2_9BACT</name>
<dbReference type="Gene3D" id="1.10.760.10">
    <property type="entry name" value="Cytochrome c-like domain"/>
    <property type="match status" value="1"/>
</dbReference>
<evidence type="ECO:0000259" key="6">
    <source>
        <dbReference type="PROSITE" id="PS51007"/>
    </source>
</evidence>
<evidence type="ECO:0000256" key="2">
    <source>
        <dbReference type="ARBA" id="ARBA00022723"/>
    </source>
</evidence>
<dbReference type="InterPro" id="IPR011041">
    <property type="entry name" value="Quinoprot_gluc/sorb_DH_b-prop"/>
</dbReference>
<keyword evidence="3 4" id="KW-0408">Iron</keyword>
<dbReference type="SUPFAM" id="SSF46626">
    <property type="entry name" value="Cytochrome c"/>
    <property type="match status" value="1"/>
</dbReference>
<dbReference type="SUPFAM" id="SSF49785">
    <property type="entry name" value="Galactose-binding domain-like"/>
    <property type="match status" value="1"/>
</dbReference>